<dbReference type="PANTHER" id="PTHR33602">
    <property type="entry name" value="REGULATORY PROTEIN RECX FAMILY PROTEIN"/>
    <property type="match status" value="1"/>
</dbReference>
<protein>
    <recommendedName>
        <fullName evidence="3 5">Regulatory protein RecX</fullName>
    </recommendedName>
</protein>
<evidence type="ECO:0000256" key="1">
    <source>
        <dbReference type="ARBA" id="ARBA00004496"/>
    </source>
</evidence>
<sequence length="153" mass="17908">MKAQDERERVRAAALRLLRYRERSVAEMRERLRRKGFDHETIDVEIENLKEQGLLDDERFTGIWIRHKLTISHKGKRLIRAELAAKGISSELFAKIWAAHADQEIRSACEWARAKAEGYSSLEGFERRGRIRQGLYRRGYSQEAIQEALKEIG</sequence>
<comment type="similarity">
    <text evidence="2 5">Belongs to the RecX family.</text>
</comment>
<name>A0A532V972_UNCT6</name>
<dbReference type="GO" id="GO:0006282">
    <property type="term" value="P:regulation of DNA repair"/>
    <property type="evidence" value="ECO:0007669"/>
    <property type="project" value="UniProtKB-UniRule"/>
</dbReference>
<dbReference type="Pfam" id="PF02631">
    <property type="entry name" value="RecX_HTH2"/>
    <property type="match status" value="1"/>
</dbReference>
<evidence type="ECO:0000256" key="5">
    <source>
        <dbReference type="HAMAP-Rule" id="MF_01114"/>
    </source>
</evidence>
<dbReference type="InterPro" id="IPR053925">
    <property type="entry name" value="RecX_HTH_3rd"/>
</dbReference>
<dbReference type="AlphaFoldDB" id="A0A532V972"/>
<evidence type="ECO:0000313" key="9">
    <source>
        <dbReference type="EMBL" id="TKJ43731.1"/>
    </source>
</evidence>
<evidence type="ECO:0000259" key="6">
    <source>
        <dbReference type="Pfam" id="PF02631"/>
    </source>
</evidence>
<reference evidence="9 10" key="1">
    <citation type="submission" date="2017-06" db="EMBL/GenBank/DDBJ databases">
        <title>Novel microbial phyla capable of carbon fixation and sulfur reduction in deep-sea sediments.</title>
        <authorList>
            <person name="Huang J."/>
            <person name="Baker B."/>
            <person name="Wang Y."/>
        </authorList>
    </citation>
    <scope>NUCLEOTIDE SEQUENCE [LARGE SCALE GENOMIC DNA]</scope>
    <source>
        <strain evidence="9">B3_TA06</strain>
    </source>
</reference>
<dbReference type="EMBL" id="NJBO01000003">
    <property type="protein sequence ID" value="TKJ43731.1"/>
    <property type="molecule type" value="Genomic_DNA"/>
</dbReference>
<dbReference type="InterPro" id="IPR053924">
    <property type="entry name" value="RecX_HTH_2nd"/>
</dbReference>
<dbReference type="InterPro" id="IPR053926">
    <property type="entry name" value="RecX_HTH_1st"/>
</dbReference>
<evidence type="ECO:0000256" key="2">
    <source>
        <dbReference type="ARBA" id="ARBA00009695"/>
    </source>
</evidence>
<keyword evidence="4 5" id="KW-0963">Cytoplasm</keyword>
<dbReference type="HAMAP" id="MF_01114">
    <property type="entry name" value="RecX"/>
    <property type="match status" value="1"/>
</dbReference>
<dbReference type="Pfam" id="PF21981">
    <property type="entry name" value="RecX_HTH3"/>
    <property type="match status" value="1"/>
</dbReference>
<proteinExistence type="inferred from homology"/>
<comment type="caution">
    <text evidence="9">The sequence shown here is derived from an EMBL/GenBank/DDBJ whole genome shotgun (WGS) entry which is preliminary data.</text>
</comment>
<dbReference type="Gene3D" id="1.10.10.10">
    <property type="entry name" value="Winged helix-like DNA-binding domain superfamily/Winged helix DNA-binding domain"/>
    <property type="match status" value="3"/>
</dbReference>
<organism evidence="9 10">
    <name type="scientific">candidate division TA06 bacterium B3_TA06</name>
    <dbReference type="NCBI Taxonomy" id="2012487"/>
    <lineage>
        <taxon>Bacteria</taxon>
        <taxon>Bacteria division TA06</taxon>
    </lineage>
</organism>
<evidence type="ECO:0000256" key="4">
    <source>
        <dbReference type="ARBA" id="ARBA00022490"/>
    </source>
</evidence>
<dbReference type="GO" id="GO:0005737">
    <property type="term" value="C:cytoplasm"/>
    <property type="evidence" value="ECO:0007669"/>
    <property type="project" value="UniProtKB-SubCell"/>
</dbReference>
<gene>
    <name evidence="5" type="primary">recX</name>
    <name evidence="9" type="ORF">CEE36_03325</name>
</gene>
<feature type="domain" description="RecX first three-helical" evidence="8">
    <location>
        <begin position="11"/>
        <end position="46"/>
    </location>
</feature>
<evidence type="ECO:0000313" key="10">
    <source>
        <dbReference type="Proteomes" id="UP000317778"/>
    </source>
</evidence>
<evidence type="ECO:0000259" key="7">
    <source>
        <dbReference type="Pfam" id="PF21981"/>
    </source>
</evidence>
<evidence type="ECO:0000256" key="3">
    <source>
        <dbReference type="ARBA" id="ARBA00018111"/>
    </source>
</evidence>
<comment type="subcellular location">
    <subcellularLocation>
        <location evidence="1 5">Cytoplasm</location>
    </subcellularLocation>
</comment>
<feature type="domain" description="RecX third three-helical" evidence="7">
    <location>
        <begin position="103"/>
        <end position="149"/>
    </location>
</feature>
<dbReference type="PANTHER" id="PTHR33602:SF1">
    <property type="entry name" value="REGULATORY PROTEIN RECX FAMILY PROTEIN"/>
    <property type="match status" value="1"/>
</dbReference>
<accession>A0A532V972</accession>
<dbReference type="InterPro" id="IPR036388">
    <property type="entry name" value="WH-like_DNA-bd_sf"/>
</dbReference>
<evidence type="ECO:0000259" key="8">
    <source>
        <dbReference type="Pfam" id="PF21982"/>
    </source>
</evidence>
<dbReference type="InterPro" id="IPR003783">
    <property type="entry name" value="Regulatory_RecX"/>
</dbReference>
<comment type="function">
    <text evidence="5">Modulates RecA activity.</text>
</comment>
<feature type="domain" description="RecX second three-helical" evidence="6">
    <location>
        <begin position="56"/>
        <end position="92"/>
    </location>
</feature>
<dbReference type="Pfam" id="PF21982">
    <property type="entry name" value="RecX_HTH1"/>
    <property type="match status" value="1"/>
</dbReference>
<dbReference type="Proteomes" id="UP000317778">
    <property type="component" value="Unassembled WGS sequence"/>
</dbReference>